<dbReference type="AlphaFoldDB" id="W0E5Y6"/>
<keyword evidence="6 8" id="KW-1133">Transmembrane helix</keyword>
<evidence type="ECO:0000256" key="4">
    <source>
        <dbReference type="ARBA" id="ARBA00022475"/>
    </source>
</evidence>
<proteinExistence type="inferred from homology"/>
<dbReference type="HOGENOM" id="CLU_030057_6_4_9"/>
<comment type="subcellular location">
    <subcellularLocation>
        <location evidence="1">Cell membrane</location>
        <topology evidence="1">Multi-pass membrane protein</topology>
    </subcellularLocation>
</comment>
<dbReference type="InterPro" id="IPR004695">
    <property type="entry name" value="SLAC1/Mae1/Ssu1/TehA"/>
</dbReference>
<accession>W0E5Y6</accession>
<feature type="transmembrane region" description="Helical" evidence="8">
    <location>
        <begin position="44"/>
        <end position="63"/>
    </location>
</feature>
<keyword evidence="4" id="KW-1003">Cell membrane</keyword>
<evidence type="ECO:0000256" key="8">
    <source>
        <dbReference type="SAM" id="Phobius"/>
    </source>
</evidence>
<keyword evidence="10" id="KW-1185">Reference proteome</keyword>
<keyword evidence="7 8" id="KW-0472">Membrane</keyword>
<evidence type="ECO:0000256" key="7">
    <source>
        <dbReference type="ARBA" id="ARBA00023136"/>
    </source>
</evidence>
<dbReference type="Gene3D" id="1.50.10.150">
    <property type="entry name" value="Voltage-dependent anion channel"/>
    <property type="match status" value="1"/>
</dbReference>
<comment type="similarity">
    <text evidence="2">Belongs to the tellurite-resistance/dicarboxylate transporter (TDT) family.</text>
</comment>
<evidence type="ECO:0000256" key="1">
    <source>
        <dbReference type="ARBA" id="ARBA00004651"/>
    </source>
</evidence>
<dbReference type="RefSeq" id="WP_006715244.1">
    <property type="nucleotide sequence ID" value="NZ_CP007032.1"/>
</dbReference>
<gene>
    <name evidence="9" type="ORF">DESME_03700</name>
</gene>
<evidence type="ECO:0000256" key="5">
    <source>
        <dbReference type="ARBA" id="ARBA00022692"/>
    </source>
</evidence>
<evidence type="ECO:0000256" key="6">
    <source>
        <dbReference type="ARBA" id="ARBA00022989"/>
    </source>
</evidence>
<protein>
    <submittedName>
        <fullName evidence="9">C4-dicarboxylate ABC transporter</fullName>
    </submittedName>
</protein>
<evidence type="ECO:0000256" key="3">
    <source>
        <dbReference type="ARBA" id="ARBA00022448"/>
    </source>
</evidence>
<feature type="transmembrane region" description="Helical" evidence="8">
    <location>
        <begin position="190"/>
        <end position="212"/>
    </location>
</feature>
<dbReference type="Proteomes" id="UP000010847">
    <property type="component" value="Chromosome"/>
</dbReference>
<feature type="transmembrane region" description="Helical" evidence="8">
    <location>
        <begin position="291"/>
        <end position="308"/>
    </location>
</feature>
<feature type="transmembrane region" description="Helical" evidence="8">
    <location>
        <begin position="84"/>
        <end position="104"/>
    </location>
</feature>
<organism evidence="9 10">
    <name type="scientific">Desulfitobacterium metallireducens DSM 15288</name>
    <dbReference type="NCBI Taxonomy" id="871968"/>
    <lineage>
        <taxon>Bacteria</taxon>
        <taxon>Bacillati</taxon>
        <taxon>Bacillota</taxon>
        <taxon>Clostridia</taxon>
        <taxon>Eubacteriales</taxon>
        <taxon>Desulfitobacteriaceae</taxon>
        <taxon>Desulfitobacterium</taxon>
    </lineage>
</organism>
<evidence type="ECO:0000313" key="9">
    <source>
        <dbReference type="EMBL" id="AHF06260.1"/>
    </source>
</evidence>
<dbReference type="Pfam" id="PF03595">
    <property type="entry name" value="SLAC1"/>
    <property type="match status" value="1"/>
</dbReference>
<keyword evidence="5 8" id="KW-0812">Transmembrane</keyword>
<dbReference type="CDD" id="cd09321">
    <property type="entry name" value="TDT_like_3"/>
    <property type="match status" value="1"/>
</dbReference>
<dbReference type="PANTHER" id="PTHR31686:SF1">
    <property type="entry name" value="SULFITE EFFLUX PUMP SSU1"/>
    <property type="match status" value="1"/>
</dbReference>
<evidence type="ECO:0000313" key="10">
    <source>
        <dbReference type="Proteomes" id="UP000010847"/>
    </source>
</evidence>
<sequence length="368" mass="40573">MSREKGIVKNFSPAWFAAVMGTGGFANVLYLWGNIWAPSRSLGIGLAWLNALLFILIFIPWLLRWFSHFDNIKKDLMHPIMGNFFVTMPIGLIILASNAALMGQKFFSPSFLSSLALLSWLIGVLGALIFGTQASYNMMRSEQTPPQMINFAWLISPVASIAVPLIGNPLTTMLHSMNASWAKTALLINFSFWGLGFFLFLFIGAIVFTRFAQHSLPPNPMAPTFWIILGPIGVGTVSLMGLADSAKLLGVLPGVETLYLLANIIWGLGLWAILITLLISRHYQKHGGIPFTLSWWAFIFPLAAYTMASFKLGVYYQSSLVLGYTALLTALLTVQWILSFVRTLAGSFNGKLFQAPPQPMPNPTSTNK</sequence>
<feature type="transmembrane region" description="Helical" evidence="8">
    <location>
        <begin position="224"/>
        <end position="243"/>
    </location>
</feature>
<feature type="transmembrane region" description="Helical" evidence="8">
    <location>
        <begin position="151"/>
        <end position="170"/>
    </location>
</feature>
<feature type="transmembrane region" description="Helical" evidence="8">
    <location>
        <begin position="320"/>
        <end position="341"/>
    </location>
</feature>
<dbReference type="KEGG" id="dmt:DESME_03700"/>
<feature type="transmembrane region" description="Helical" evidence="8">
    <location>
        <begin position="110"/>
        <end position="130"/>
    </location>
</feature>
<dbReference type="InterPro" id="IPR038665">
    <property type="entry name" value="Voltage-dep_anion_channel_sf"/>
</dbReference>
<dbReference type="eggNOG" id="COG1275">
    <property type="taxonomic scope" value="Bacteria"/>
</dbReference>
<dbReference type="STRING" id="871968.DESME_03700"/>
<dbReference type="GO" id="GO:0000319">
    <property type="term" value="F:sulfite transmembrane transporter activity"/>
    <property type="evidence" value="ECO:0007669"/>
    <property type="project" value="TreeGrafter"/>
</dbReference>
<dbReference type="PANTHER" id="PTHR31686">
    <property type="match status" value="1"/>
</dbReference>
<dbReference type="OrthoDB" id="958273at2"/>
<dbReference type="EMBL" id="CP007032">
    <property type="protein sequence ID" value="AHF06260.1"/>
    <property type="molecule type" value="Genomic_DNA"/>
</dbReference>
<name>W0E5Y6_9FIRM</name>
<feature type="transmembrane region" description="Helical" evidence="8">
    <location>
        <begin position="12"/>
        <end position="32"/>
    </location>
</feature>
<reference evidence="9 10" key="1">
    <citation type="submission" date="2013-12" db="EMBL/GenBank/DDBJ databases">
        <authorList>
            <consortium name="DOE Joint Genome Institute"/>
            <person name="Smidt H."/>
            <person name="Huntemann M."/>
            <person name="Han J."/>
            <person name="Chen A."/>
            <person name="Kyrpides N."/>
            <person name="Mavromatis K."/>
            <person name="Markowitz V."/>
            <person name="Palaniappan K."/>
            <person name="Ivanova N."/>
            <person name="Schaumberg A."/>
            <person name="Pati A."/>
            <person name="Liolios K."/>
            <person name="Nordberg H.P."/>
            <person name="Cantor M.N."/>
            <person name="Hua S.X."/>
            <person name="Woyke T."/>
        </authorList>
    </citation>
    <scope>NUCLEOTIDE SEQUENCE [LARGE SCALE GENOMIC DNA]</scope>
    <source>
        <strain evidence="10">DSM 15288</strain>
    </source>
</reference>
<evidence type="ECO:0000256" key="2">
    <source>
        <dbReference type="ARBA" id="ARBA00008566"/>
    </source>
</evidence>
<dbReference type="GO" id="GO:0005886">
    <property type="term" value="C:plasma membrane"/>
    <property type="evidence" value="ECO:0007669"/>
    <property type="project" value="UniProtKB-SubCell"/>
</dbReference>
<keyword evidence="3" id="KW-0813">Transport</keyword>
<dbReference type="InterPro" id="IPR051629">
    <property type="entry name" value="Sulfite_efflux_TDT"/>
</dbReference>
<feature type="transmembrane region" description="Helical" evidence="8">
    <location>
        <begin position="258"/>
        <end position="279"/>
    </location>
</feature>